<sequence>LFTNGQIKIAGLPLAGTPDISLPTVEVRDLRTADGKGVTVRKALLQVIEPLYRSILGPVKDVLPVGEVDRLADEFESALGEARGILEEATSTAQEAMTEEAEKARTILEEIFGRETDDRD</sequence>
<dbReference type="AlphaFoldDB" id="X1TP74"/>
<comment type="caution">
    <text evidence="1">The sequence shown here is derived from an EMBL/GenBank/DDBJ whole genome shotgun (WGS) entry which is preliminary data.</text>
</comment>
<gene>
    <name evidence="1" type="ORF">S12H4_47013</name>
</gene>
<dbReference type="EMBL" id="BARW01029222">
    <property type="protein sequence ID" value="GAJ07123.1"/>
    <property type="molecule type" value="Genomic_DNA"/>
</dbReference>
<evidence type="ECO:0000313" key="1">
    <source>
        <dbReference type="EMBL" id="GAJ07123.1"/>
    </source>
</evidence>
<protein>
    <submittedName>
        <fullName evidence="1">Uncharacterized protein</fullName>
    </submittedName>
</protein>
<proteinExistence type="predicted"/>
<name>X1TP74_9ZZZZ</name>
<feature type="non-terminal residue" evidence="1">
    <location>
        <position position="1"/>
    </location>
</feature>
<reference evidence="1" key="1">
    <citation type="journal article" date="2014" name="Front. Microbiol.">
        <title>High frequency of phylogenetically diverse reductive dehalogenase-homologous genes in deep subseafloor sedimentary metagenomes.</title>
        <authorList>
            <person name="Kawai M."/>
            <person name="Futagami T."/>
            <person name="Toyoda A."/>
            <person name="Takaki Y."/>
            <person name="Nishi S."/>
            <person name="Hori S."/>
            <person name="Arai W."/>
            <person name="Tsubouchi T."/>
            <person name="Morono Y."/>
            <person name="Uchiyama I."/>
            <person name="Ito T."/>
            <person name="Fujiyama A."/>
            <person name="Inagaki F."/>
            <person name="Takami H."/>
        </authorList>
    </citation>
    <scope>NUCLEOTIDE SEQUENCE</scope>
    <source>
        <strain evidence="1">Expedition CK06-06</strain>
    </source>
</reference>
<organism evidence="1">
    <name type="scientific">marine sediment metagenome</name>
    <dbReference type="NCBI Taxonomy" id="412755"/>
    <lineage>
        <taxon>unclassified sequences</taxon>
        <taxon>metagenomes</taxon>
        <taxon>ecological metagenomes</taxon>
    </lineage>
</organism>
<accession>X1TP74</accession>